<feature type="region of interest" description="Disordered" evidence="1">
    <location>
        <begin position="67"/>
        <end position="106"/>
    </location>
</feature>
<sequence length="156" mass="16881">MPSSSSLPPVPPSDLAVVHVDDLAAALLKLGITNVSATTLLDTAKQKSVSKQKLPHTTAERCKGLVKLASRPDDTTRSVPPYKSVFVQHPSNPVSSDPKSKERRRRLRALAQETLPDGKMPDPYTSVWINEYGSADRDLPFVPATIVVTPLDDDSA</sequence>
<evidence type="ECO:0000313" key="2">
    <source>
        <dbReference type="EMBL" id="KIY48121.1"/>
    </source>
</evidence>
<dbReference type="OrthoDB" id="3261852at2759"/>
<keyword evidence="3" id="KW-1185">Reference proteome</keyword>
<dbReference type="AlphaFoldDB" id="A0A0D7AE31"/>
<evidence type="ECO:0000256" key="1">
    <source>
        <dbReference type="SAM" id="MobiDB-lite"/>
    </source>
</evidence>
<organism evidence="2 3">
    <name type="scientific">Fistulina hepatica ATCC 64428</name>
    <dbReference type="NCBI Taxonomy" id="1128425"/>
    <lineage>
        <taxon>Eukaryota</taxon>
        <taxon>Fungi</taxon>
        <taxon>Dikarya</taxon>
        <taxon>Basidiomycota</taxon>
        <taxon>Agaricomycotina</taxon>
        <taxon>Agaricomycetes</taxon>
        <taxon>Agaricomycetidae</taxon>
        <taxon>Agaricales</taxon>
        <taxon>Fistulinaceae</taxon>
        <taxon>Fistulina</taxon>
    </lineage>
</organism>
<reference evidence="2 3" key="1">
    <citation type="journal article" date="2015" name="Fungal Genet. Biol.">
        <title>Evolution of novel wood decay mechanisms in Agaricales revealed by the genome sequences of Fistulina hepatica and Cylindrobasidium torrendii.</title>
        <authorList>
            <person name="Floudas D."/>
            <person name="Held B.W."/>
            <person name="Riley R."/>
            <person name="Nagy L.G."/>
            <person name="Koehler G."/>
            <person name="Ransdell A.S."/>
            <person name="Younus H."/>
            <person name="Chow J."/>
            <person name="Chiniquy J."/>
            <person name="Lipzen A."/>
            <person name="Tritt A."/>
            <person name="Sun H."/>
            <person name="Haridas S."/>
            <person name="LaButti K."/>
            <person name="Ohm R.A."/>
            <person name="Kues U."/>
            <person name="Blanchette R.A."/>
            <person name="Grigoriev I.V."/>
            <person name="Minto R.E."/>
            <person name="Hibbett D.S."/>
        </authorList>
    </citation>
    <scope>NUCLEOTIDE SEQUENCE [LARGE SCALE GENOMIC DNA]</scope>
    <source>
        <strain evidence="2 3">ATCC 64428</strain>
    </source>
</reference>
<dbReference type="EMBL" id="KN881856">
    <property type="protein sequence ID" value="KIY48121.1"/>
    <property type="molecule type" value="Genomic_DNA"/>
</dbReference>
<name>A0A0D7AE31_9AGAR</name>
<evidence type="ECO:0000313" key="3">
    <source>
        <dbReference type="Proteomes" id="UP000054144"/>
    </source>
</evidence>
<protein>
    <submittedName>
        <fullName evidence="2">Uncharacterized protein</fullName>
    </submittedName>
</protein>
<proteinExistence type="predicted"/>
<accession>A0A0D7AE31</accession>
<dbReference type="Proteomes" id="UP000054144">
    <property type="component" value="Unassembled WGS sequence"/>
</dbReference>
<gene>
    <name evidence="2" type="ORF">FISHEDRAFT_59164</name>
</gene>